<proteinExistence type="predicted"/>
<dbReference type="AlphaFoldDB" id="A0AA35VYT9"/>
<feature type="transmembrane region" description="Helical" evidence="1">
    <location>
        <begin position="12"/>
        <end position="31"/>
    </location>
</feature>
<sequence>MCLVASTSTDKIIIVVLLKNVLLYCFMHFLCPLSHNTQHFNSQNSWRHCLCVSLFFVQE</sequence>
<dbReference type="EMBL" id="CASHTH010000105">
    <property type="protein sequence ID" value="CAI7991144.1"/>
    <property type="molecule type" value="Genomic_DNA"/>
</dbReference>
<keyword evidence="1" id="KW-0812">Transmembrane</keyword>
<evidence type="ECO:0000313" key="3">
    <source>
        <dbReference type="Proteomes" id="UP001174909"/>
    </source>
</evidence>
<protein>
    <submittedName>
        <fullName evidence="2">Uncharacterized protein</fullName>
    </submittedName>
</protein>
<keyword evidence="1" id="KW-1133">Transmembrane helix</keyword>
<keyword evidence="3" id="KW-1185">Reference proteome</keyword>
<reference evidence="2" key="1">
    <citation type="submission" date="2023-03" db="EMBL/GenBank/DDBJ databases">
        <authorList>
            <person name="Steffen K."/>
            <person name="Cardenas P."/>
        </authorList>
    </citation>
    <scope>NUCLEOTIDE SEQUENCE</scope>
</reference>
<organism evidence="2 3">
    <name type="scientific">Geodia barretti</name>
    <name type="common">Barrett's horny sponge</name>
    <dbReference type="NCBI Taxonomy" id="519541"/>
    <lineage>
        <taxon>Eukaryota</taxon>
        <taxon>Metazoa</taxon>
        <taxon>Porifera</taxon>
        <taxon>Demospongiae</taxon>
        <taxon>Heteroscleromorpha</taxon>
        <taxon>Tetractinellida</taxon>
        <taxon>Astrophorina</taxon>
        <taxon>Geodiidae</taxon>
        <taxon>Geodia</taxon>
    </lineage>
</organism>
<keyword evidence="1" id="KW-0472">Membrane</keyword>
<evidence type="ECO:0000256" key="1">
    <source>
        <dbReference type="SAM" id="Phobius"/>
    </source>
</evidence>
<name>A0AA35VYT9_GEOBA</name>
<accession>A0AA35VYT9</accession>
<gene>
    <name evidence="2" type="ORF">GBAR_LOCUS631</name>
</gene>
<comment type="caution">
    <text evidence="2">The sequence shown here is derived from an EMBL/GenBank/DDBJ whole genome shotgun (WGS) entry which is preliminary data.</text>
</comment>
<dbReference type="Proteomes" id="UP001174909">
    <property type="component" value="Unassembled WGS sequence"/>
</dbReference>
<evidence type="ECO:0000313" key="2">
    <source>
        <dbReference type="EMBL" id="CAI7991144.1"/>
    </source>
</evidence>